<keyword evidence="4" id="KW-1185">Reference proteome</keyword>
<accession>A0AAV0BL85</accession>
<reference evidence="3" key="1">
    <citation type="submission" date="2022-06" db="EMBL/GenBank/DDBJ databases">
        <authorList>
            <consortium name="SYNGENTA / RWTH Aachen University"/>
        </authorList>
    </citation>
    <scope>NUCLEOTIDE SEQUENCE</scope>
</reference>
<dbReference type="Proteomes" id="UP001153365">
    <property type="component" value="Unassembled WGS sequence"/>
</dbReference>
<gene>
    <name evidence="3" type="ORF">PPACK8108_LOCUS20968</name>
</gene>
<organism evidence="3 4">
    <name type="scientific">Phakopsora pachyrhizi</name>
    <name type="common">Asian soybean rust disease fungus</name>
    <dbReference type="NCBI Taxonomy" id="170000"/>
    <lineage>
        <taxon>Eukaryota</taxon>
        <taxon>Fungi</taxon>
        <taxon>Dikarya</taxon>
        <taxon>Basidiomycota</taxon>
        <taxon>Pucciniomycotina</taxon>
        <taxon>Pucciniomycetes</taxon>
        <taxon>Pucciniales</taxon>
        <taxon>Phakopsoraceae</taxon>
        <taxon>Phakopsora</taxon>
    </lineage>
</organism>
<feature type="compositionally biased region" description="Acidic residues" evidence="2">
    <location>
        <begin position="74"/>
        <end position="83"/>
    </location>
</feature>
<evidence type="ECO:0000313" key="4">
    <source>
        <dbReference type="Proteomes" id="UP001153365"/>
    </source>
</evidence>
<evidence type="ECO:0000256" key="1">
    <source>
        <dbReference type="SAM" id="Coils"/>
    </source>
</evidence>
<feature type="compositionally biased region" description="Basic and acidic residues" evidence="2">
    <location>
        <begin position="26"/>
        <end position="61"/>
    </location>
</feature>
<evidence type="ECO:0000256" key="2">
    <source>
        <dbReference type="SAM" id="MobiDB-lite"/>
    </source>
</evidence>
<feature type="region of interest" description="Disordered" evidence="2">
    <location>
        <begin position="1"/>
        <end position="91"/>
    </location>
</feature>
<dbReference type="EMBL" id="CALTRL010005785">
    <property type="protein sequence ID" value="CAH7686330.1"/>
    <property type="molecule type" value="Genomic_DNA"/>
</dbReference>
<dbReference type="AlphaFoldDB" id="A0AAV0BL85"/>
<proteinExistence type="predicted"/>
<name>A0AAV0BL85_PHAPC</name>
<sequence length="247" mass="29281">MRNDSSKRKRGDSSQANRRGRGQSRKVKEVDDRSRSIEVIGEFRDSDRSDEVDRKSPVADRRSKKKKGKGKEDTTDEGEEGEEERGHKQFDSRFDKKRCLNELSSIRRKFEKILTDHVDQMEKLYESINEVIGEDYSEKDSNDSDIDEGKVLNRKFYNEISELSSIVNELNDERVKEDDENMLSRLEIDQIQNDIDMRPQLLFDFFKERVKPEFKRSFKLLLKNHKLISDSKEFKRRYNDLIKVSIT</sequence>
<protein>
    <submittedName>
        <fullName evidence="3">Expressed protein</fullName>
    </submittedName>
</protein>
<comment type="caution">
    <text evidence="3">The sequence shown here is derived from an EMBL/GenBank/DDBJ whole genome shotgun (WGS) entry which is preliminary data.</text>
</comment>
<evidence type="ECO:0000313" key="3">
    <source>
        <dbReference type="EMBL" id="CAH7686330.1"/>
    </source>
</evidence>
<keyword evidence="1" id="KW-0175">Coiled coil</keyword>
<feature type="coiled-coil region" evidence="1">
    <location>
        <begin position="153"/>
        <end position="180"/>
    </location>
</feature>